<dbReference type="PANTHER" id="PTHR13466">
    <property type="entry name" value="TEX2 PROTEIN-RELATED"/>
    <property type="match status" value="1"/>
</dbReference>
<dbReference type="InterPro" id="IPR019411">
    <property type="entry name" value="MMM1_dom"/>
</dbReference>
<evidence type="ECO:0000256" key="8">
    <source>
        <dbReference type="ARBA" id="ARBA00023136"/>
    </source>
</evidence>
<evidence type="ECO:0000259" key="9">
    <source>
        <dbReference type="PROSITE" id="PS51847"/>
    </source>
</evidence>
<gene>
    <name evidence="10" type="ORF">BLA29_010558</name>
</gene>
<dbReference type="GO" id="GO:0006869">
    <property type="term" value="P:lipid transport"/>
    <property type="evidence" value="ECO:0007669"/>
    <property type="project" value="UniProtKB-KW"/>
</dbReference>
<sequence length="219" mass="25022">DNNNLLQSPSPTPITSKLVIFARTCREKEEWFWAIKTSIDSIINNQKNSISVRGSNNSLNDSPSESKTYLFVSATGELKQTDSETIVTQQTNHHHQQQQCLHILTRRLNYYNFMRTNILNAEGIGPGNPGMMTALTWFNVLLNRLSFDILNKPNWSAYIAKKLQRKLRRLRLPYFMESLTITEIDIGTTLPKFNSVPSVPNVDDAGLWIEFDVNYSGLL</sequence>
<keyword evidence="2" id="KW-0813">Transport</keyword>
<evidence type="ECO:0000256" key="3">
    <source>
        <dbReference type="ARBA" id="ARBA00022692"/>
    </source>
</evidence>
<dbReference type="InterPro" id="IPR031468">
    <property type="entry name" value="SMP_LBD"/>
</dbReference>
<keyword evidence="3" id="KW-0812">Transmembrane</keyword>
<keyword evidence="6" id="KW-0445">Lipid transport</keyword>
<evidence type="ECO:0000256" key="5">
    <source>
        <dbReference type="ARBA" id="ARBA00022989"/>
    </source>
</evidence>
<evidence type="ECO:0000256" key="1">
    <source>
        <dbReference type="ARBA" id="ARBA00004586"/>
    </source>
</evidence>
<keyword evidence="4" id="KW-0256">Endoplasmic reticulum</keyword>
<feature type="non-terminal residue" evidence="10">
    <location>
        <position position="1"/>
    </location>
</feature>
<dbReference type="PROSITE" id="PS51847">
    <property type="entry name" value="SMP"/>
    <property type="match status" value="1"/>
</dbReference>
<evidence type="ECO:0000313" key="11">
    <source>
        <dbReference type="Proteomes" id="UP000194236"/>
    </source>
</evidence>
<dbReference type="AlphaFoldDB" id="A0A1Y3BP38"/>
<keyword evidence="5" id="KW-1133">Transmembrane helix</keyword>
<comment type="caution">
    <text evidence="10">The sequence shown here is derived from an EMBL/GenBank/DDBJ whole genome shotgun (WGS) entry which is preliminary data.</text>
</comment>
<evidence type="ECO:0000313" key="10">
    <source>
        <dbReference type="EMBL" id="OTF82731.1"/>
    </source>
</evidence>
<evidence type="ECO:0000256" key="6">
    <source>
        <dbReference type="ARBA" id="ARBA00023055"/>
    </source>
</evidence>
<name>A0A1Y3BP38_EURMA</name>
<feature type="domain" description="SMP-LTD" evidence="9">
    <location>
        <begin position="131"/>
        <end position="219"/>
    </location>
</feature>
<evidence type="ECO:0000256" key="4">
    <source>
        <dbReference type="ARBA" id="ARBA00022824"/>
    </source>
</evidence>
<accession>A0A1Y3BP38</accession>
<comment type="subcellular location">
    <subcellularLocation>
        <location evidence="1">Endoplasmic reticulum membrane</location>
    </subcellularLocation>
</comment>
<dbReference type="GO" id="GO:0008289">
    <property type="term" value="F:lipid binding"/>
    <property type="evidence" value="ECO:0007669"/>
    <property type="project" value="UniProtKB-KW"/>
</dbReference>
<evidence type="ECO:0000256" key="2">
    <source>
        <dbReference type="ARBA" id="ARBA00022448"/>
    </source>
</evidence>
<evidence type="ECO:0000256" key="7">
    <source>
        <dbReference type="ARBA" id="ARBA00023121"/>
    </source>
</evidence>
<dbReference type="EMBL" id="MUJZ01006979">
    <property type="protein sequence ID" value="OTF82731.1"/>
    <property type="molecule type" value="Genomic_DNA"/>
</dbReference>
<keyword evidence="8" id="KW-0472">Membrane</keyword>
<dbReference type="Proteomes" id="UP000194236">
    <property type="component" value="Unassembled WGS sequence"/>
</dbReference>
<dbReference type="OrthoDB" id="26740at2759"/>
<dbReference type="PANTHER" id="PTHR13466:SF0">
    <property type="entry name" value="SMP-LTD DOMAIN-CONTAINING PROTEIN"/>
    <property type="match status" value="1"/>
</dbReference>
<protein>
    <submittedName>
        <fullName evidence="10">Testis-expressed sequence 2 protein-like protein</fullName>
    </submittedName>
</protein>
<keyword evidence="7" id="KW-0446">Lipid-binding</keyword>
<proteinExistence type="predicted"/>
<keyword evidence="11" id="KW-1185">Reference proteome</keyword>
<reference evidence="10 11" key="1">
    <citation type="submission" date="2017-03" db="EMBL/GenBank/DDBJ databases">
        <title>Genome Survey of Euroglyphus maynei.</title>
        <authorList>
            <person name="Arlian L.G."/>
            <person name="Morgan M.S."/>
            <person name="Rider S.D."/>
        </authorList>
    </citation>
    <scope>NUCLEOTIDE SEQUENCE [LARGE SCALE GENOMIC DNA]</scope>
    <source>
        <strain evidence="10">Arlian Lab</strain>
        <tissue evidence="10">Whole body</tissue>
    </source>
</reference>
<dbReference type="Pfam" id="PF10296">
    <property type="entry name" value="MMM1"/>
    <property type="match status" value="1"/>
</dbReference>
<organism evidence="10 11">
    <name type="scientific">Euroglyphus maynei</name>
    <name type="common">Mayne's house dust mite</name>
    <dbReference type="NCBI Taxonomy" id="6958"/>
    <lineage>
        <taxon>Eukaryota</taxon>
        <taxon>Metazoa</taxon>
        <taxon>Ecdysozoa</taxon>
        <taxon>Arthropoda</taxon>
        <taxon>Chelicerata</taxon>
        <taxon>Arachnida</taxon>
        <taxon>Acari</taxon>
        <taxon>Acariformes</taxon>
        <taxon>Sarcoptiformes</taxon>
        <taxon>Astigmata</taxon>
        <taxon>Psoroptidia</taxon>
        <taxon>Analgoidea</taxon>
        <taxon>Pyroglyphidae</taxon>
        <taxon>Pyroglyphinae</taxon>
        <taxon>Euroglyphus</taxon>
    </lineage>
</organism>
<dbReference type="GO" id="GO:0005789">
    <property type="term" value="C:endoplasmic reticulum membrane"/>
    <property type="evidence" value="ECO:0007669"/>
    <property type="project" value="UniProtKB-SubCell"/>
</dbReference>